<dbReference type="InterPro" id="IPR008969">
    <property type="entry name" value="CarboxyPept-like_regulatory"/>
</dbReference>
<accession>A0A2U0I7F1</accession>
<evidence type="ECO:0000256" key="1">
    <source>
        <dbReference type="SAM" id="SignalP"/>
    </source>
</evidence>
<evidence type="ECO:0000313" key="2">
    <source>
        <dbReference type="EMBL" id="PVW17022.1"/>
    </source>
</evidence>
<dbReference type="EMBL" id="QEHR01000001">
    <property type="protein sequence ID" value="PVW17022.1"/>
    <property type="molecule type" value="Genomic_DNA"/>
</dbReference>
<keyword evidence="3" id="KW-1185">Reference proteome</keyword>
<comment type="caution">
    <text evidence="2">The sequence shown here is derived from an EMBL/GenBank/DDBJ whole genome shotgun (WGS) entry which is preliminary data.</text>
</comment>
<feature type="chain" id="PRO_5015692929" description="Carboxypeptidase-like protein" evidence="1">
    <location>
        <begin position="19"/>
        <end position="271"/>
    </location>
</feature>
<gene>
    <name evidence="2" type="ORF">DDV96_00390</name>
</gene>
<dbReference type="SUPFAM" id="SSF49464">
    <property type="entry name" value="Carboxypeptidase regulatory domain-like"/>
    <property type="match status" value="1"/>
</dbReference>
<evidence type="ECO:0008006" key="4">
    <source>
        <dbReference type="Google" id="ProtNLM"/>
    </source>
</evidence>
<dbReference type="OrthoDB" id="1436952at2"/>
<dbReference type="RefSeq" id="WP_116692765.1">
    <property type="nucleotide sequence ID" value="NZ_QEHR01000001.1"/>
</dbReference>
<organism evidence="2 3">
    <name type="scientific">Marixanthomonas spongiae</name>
    <dbReference type="NCBI Taxonomy" id="2174845"/>
    <lineage>
        <taxon>Bacteria</taxon>
        <taxon>Pseudomonadati</taxon>
        <taxon>Bacteroidota</taxon>
        <taxon>Flavobacteriia</taxon>
        <taxon>Flavobacteriales</taxon>
        <taxon>Flavobacteriaceae</taxon>
        <taxon>Marixanthomonas</taxon>
    </lineage>
</organism>
<protein>
    <recommendedName>
        <fullName evidence="4">Carboxypeptidase-like protein</fullName>
    </recommendedName>
</protein>
<sequence>MRIKLTMLLVLFPLLLMAQDVERVVVDGVITAPKSEDVEGVSIYNTSSQQGTVTDEKGMFKLKVGINDRVLVTALQFQSFTVIVDKGVVNSKTMNIYLNPAVNQLEEVIVRPYDLSGNVVADVNRIKTYTFAPKLDLSWETLNFDYEFQPDALTKIDGNAAEEALNNEGLKDGANLLGIIGLLFPENMEIDLVKNKKIEDRLRISRTLRQRFSNAYIEETFGIPKEKANDFLYFAEEGGLTVSILKAENEMELLEYMYQQSNRYKQKSEEE</sequence>
<dbReference type="Pfam" id="PF13715">
    <property type="entry name" value="CarbopepD_reg_2"/>
    <property type="match status" value="1"/>
</dbReference>
<reference evidence="2 3" key="1">
    <citation type="submission" date="2018-04" db="EMBL/GenBank/DDBJ databases">
        <title>Marixanthomonas spongiae HN-E44 sp. nov., isolated from a marine sponge.</title>
        <authorList>
            <person name="Luo L."/>
            <person name="Zhuang L."/>
        </authorList>
    </citation>
    <scope>NUCLEOTIDE SEQUENCE [LARGE SCALE GENOMIC DNA]</scope>
    <source>
        <strain evidence="2 3">HN-E44</strain>
    </source>
</reference>
<dbReference type="Proteomes" id="UP000245962">
    <property type="component" value="Unassembled WGS sequence"/>
</dbReference>
<dbReference type="AlphaFoldDB" id="A0A2U0I7F1"/>
<name>A0A2U0I7F1_9FLAO</name>
<keyword evidence="1" id="KW-0732">Signal</keyword>
<proteinExistence type="predicted"/>
<feature type="signal peptide" evidence="1">
    <location>
        <begin position="1"/>
        <end position="18"/>
    </location>
</feature>
<evidence type="ECO:0000313" key="3">
    <source>
        <dbReference type="Proteomes" id="UP000245962"/>
    </source>
</evidence>